<dbReference type="InterPro" id="IPR022742">
    <property type="entry name" value="Hydrolase_4"/>
</dbReference>
<dbReference type="PANTHER" id="PTHR11614">
    <property type="entry name" value="PHOSPHOLIPASE-RELATED"/>
    <property type="match status" value="1"/>
</dbReference>
<organism evidence="3 4">
    <name type="scientific">Achlya hypogyna</name>
    <name type="common">Oomycete</name>
    <name type="synonym">Protoachlya hypogyna</name>
    <dbReference type="NCBI Taxonomy" id="1202772"/>
    <lineage>
        <taxon>Eukaryota</taxon>
        <taxon>Sar</taxon>
        <taxon>Stramenopiles</taxon>
        <taxon>Oomycota</taxon>
        <taxon>Saprolegniomycetes</taxon>
        <taxon>Saprolegniales</taxon>
        <taxon>Achlyaceae</taxon>
        <taxon>Achlya</taxon>
    </lineage>
</organism>
<gene>
    <name evidence="3" type="ORF">ACHHYP_09032</name>
</gene>
<proteinExistence type="predicted"/>
<evidence type="ECO:0000259" key="2">
    <source>
        <dbReference type="Pfam" id="PF12146"/>
    </source>
</evidence>
<comment type="caution">
    <text evidence="3">The sequence shown here is derived from an EMBL/GenBank/DDBJ whole genome shotgun (WGS) entry which is preliminary data.</text>
</comment>
<feature type="domain" description="Serine aminopeptidase S33" evidence="2">
    <location>
        <begin position="110"/>
        <end position="295"/>
    </location>
</feature>
<evidence type="ECO:0000256" key="1">
    <source>
        <dbReference type="SAM" id="MobiDB-lite"/>
    </source>
</evidence>
<dbReference type="AlphaFoldDB" id="A0A1V9ZJR6"/>
<feature type="compositionally biased region" description="Low complexity" evidence="1">
    <location>
        <begin position="335"/>
        <end position="344"/>
    </location>
</feature>
<dbReference type="STRING" id="1202772.A0A1V9ZJR6"/>
<dbReference type="OrthoDB" id="2498029at2759"/>
<evidence type="ECO:0000313" key="4">
    <source>
        <dbReference type="Proteomes" id="UP000243579"/>
    </source>
</evidence>
<dbReference type="Proteomes" id="UP000243579">
    <property type="component" value="Unassembled WGS sequence"/>
</dbReference>
<sequence length="388" mass="42244">MDAPRKMSFSQGSAVVVNGRHQHLHSCSYVPKDPRAVVVFLPSTGESCTRYAALFKVLAGAQIAVFALEESPVIEEGLVDNTLYKHPNPELNLDRTSTGAGERPAPSACSVQKYVDDVHHFVRGIGQRLGDADIDYFLCGVFYGGLMAAHTAIASAFPWRGLIMTSPDLSGPIGYLESITTNFSANLEKVRAFMPRPPTFSMFRQKLMPKQLDHMGNSFSFISDPTSPSEAEEDFETDDMHLNAARELDCHKTSLTLPVLILNSKGDAKKSRIKADRFVRQIGSKDKTIKEFKELHTTLGGDATDVTTAILDWISAYLPSAGTPKDIPEAGAVASPPTSVESTPSPRPIPEVNEMTTVVHEHPKVELVPVRHERLPSIAEAPEPVAAA</sequence>
<feature type="region of interest" description="Disordered" evidence="1">
    <location>
        <begin position="327"/>
        <end position="351"/>
    </location>
</feature>
<accession>A0A1V9ZJR6</accession>
<dbReference type="InterPro" id="IPR029058">
    <property type="entry name" value="AB_hydrolase_fold"/>
</dbReference>
<dbReference type="InterPro" id="IPR051044">
    <property type="entry name" value="MAG_DAG_Lipase"/>
</dbReference>
<keyword evidence="4" id="KW-1185">Reference proteome</keyword>
<dbReference type="EMBL" id="JNBR01000089">
    <property type="protein sequence ID" value="OQR98225.1"/>
    <property type="molecule type" value="Genomic_DNA"/>
</dbReference>
<dbReference type="SUPFAM" id="SSF53474">
    <property type="entry name" value="alpha/beta-Hydrolases"/>
    <property type="match status" value="1"/>
</dbReference>
<name>A0A1V9ZJR6_ACHHY</name>
<dbReference type="Pfam" id="PF12146">
    <property type="entry name" value="Hydrolase_4"/>
    <property type="match status" value="1"/>
</dbReference>
<protein>
    <recommendedName>
        <fullName evidence="2">Serine aminopeptidase S33 domain-containing protein</fullName>
    </recommendedName>
</protein>
<reference evidence="3 4" key="1">
    <citation type="journal article" date="2014" name="Genome Biol. Evol.">
        <title>The secreted proteins of Achlya hypogyna and Thraustotheca clavata identify the ancestral oomycete secretome and reveal gene acquisitions by horizontal gene transfer.</title>
        <authorList>
            <person name="Misner I."/>
            <person name="Blouin N."/>
            <person name="Leonard G."/>
            <person name="Richards T.A."/>
            <person name="Lane C.E."/>
        </authorList>
    </citation>
    <scope>NUCLEOTIDE SEQUENCE [LARGE SCALE GENOMIC DNA]</scope>
    <source>
        <strain evidence="3 4">ATCC 48635</strain>
    </source>
</reference>
<evidence type="ECO:0000313" key="3">
    <source>
        <dbReference type="EMBL" id="OQR98225.1"/>
    </source>
</evidence>
<dbReference type="Gene3D" id="3.40.50.1820">
    <property type="entry name" value="alpha/beta hydrolase"/>
    <property type="match status" value="1"/>
</dbReference>